<reference evidence="2" key="1">
    <citation type="journal article" date="2019" name="Int. J. Syst. Evol. Microbiol.">
        <title>The Global Catalogue of Microorganisms (GCM) 10K type strain sequencing project: providing services to taxonomists for standard genome sequencing and annotation.</title>
        <authorList>
            <consortium name="The Broad Institute Genomics Platform"/>
            <consortium name="The Broad Institute Genome Sequencing Center for Infectious Disease"/>
            <person name="Wu L."/>
            <person name="Ma J."/>
        </authorList>
    </citation>
    <scope>NUCLEOTIDE SEQUENCE [LARGE SCALE GENOMIC DNA]</scope>
    <source>
        <strain evidence="2">KCTC 22671</strain>
    </source>
</reference>
<gene>
    <name evidence="1" type="ORF">ACFS5J_12290</name>
</gene>
<evidence type="ECO:0000313" key="2">
    <source>
        <dbReference type="Proteomes" id="UP001597534"/>
    </source>
</evidence>
<protein>
    <recommendedName>
        <fullName evidence="3">Tetratricopeptide repeat protein</fullName>
    </recommendedName>
</protein>
<keyword evidence="2" id="KW-1185">Reference proteome</keyword>
<evidence type="ECO:0008006" key="3">
    <source>
        <dbReference type="Google" id="ProtNLM"/>
    </source>
</evidence>
<dbReference type="RefSeq" id="WP_379812508.1">
    <property type="nucleotide sequence ID" value="NZ_JBHUPC010000017.1"/>
</dbReference>
<organism evidence="1 2">
    <name type="scientific">Flavobacterium chuncheonense</name>
    <dbReference type="NCBI Taxonomy" id="2026653"/>
    <lineage>
        <taxon>Bacteria</taxon>
        <taxon>Pseudomonadati</taxon>
        <taxon>Bacteroidota</taxon>
        <taxon>Flavobacteriia</taxon>
        <taxon>Flavobacteriales</taxon>
        <taxon>Flavobacteriaceae</taxon>
        <taxon>Flavobacterium</taxon>
    </lineage>
</organism>
<name>A0ABW5YNW7_9FLAO</name>
<evidence type="ECO:0000313" key="1">
    <source>
        <dbReference type="EMBL" id="MFD2892791.1"/>
    </source>
</evidence>
<sequence length="179" mass="21259">MRLIVLCIFFTNILFSQNENEILLYEKANAYLEALNGNDKNYLPTDEDREKTKKLDNIEEYSAEKAFLTYQTLYKKYPNSKNITIYTYHLANLTKDISEKKLLFLKILENYTVWKYYQFEALKELAFISFQEGNTVLGCEYYNKLVENPRKAFSCGVEYSIYESQMNLLKTKCENLNKK</sequence>
<proteinExistence type="predicted"/>
<accession>A0ABW5YNW7</accession>
<dbReference type="Proteomes" id="UP001597534">
    <property type="component" value="Unassembled WGS sequence"/>
</dbReference>
<comment type="caution">
    <text evidence="1">The sequence shown here is derived from an EMBL/GenBank/DDBJ whole genome shotgun (WGS) entry which is preliminary data.</text>
</comment>
<dbReference type="EMBL" id="JBHUPC010000017">
    <property type="protein sequence ID" value="MFD2892791.1"/>
    <property type="molecule type" value="Genomic_DNA"/>
</dbReference>